<keyword evidence="2" id="KW-1185">Reference proteome</keyword>
<organism evidence="1 2">
    <name type="scientific">Diversispora eburnea</name>
    <dbReference type="NCBI Taxonomy" id="1213867"/>
    <lineage>
        <taxon>Eukaryota</taxon>
        <taxon>Fungi</taxon>
        <taxon>Fungi incertae sedis</taxon>
        <taxon>Mucoromycota</taxon>
        <taxon>Glomeromycotina</taxon>
        <taxon>Glomeromycetes</taxon>
        <taxon>Diversisporales</taxon>
        <taxon>Diversisporaceae</taxon>
        <taxon>Diversispora</taxon>
    </lineage>
</organism>
<evidence type="ECO:0000313" key="1">
    <source>
        <dbReference type="EMBL" id="CAG8655792.1"/>
    </source>
</evidence>
<name>A0A9N9DX30_9GLOM</name>
<protein>
    <submittedName>
        <fullName evidence="1">6922_t:CDS:1</fullName>
    </submittedName>
</protein>
<feature type="non-terminal residue" evidence="1">
    <location>
        <position position="1"/>
    </location>
</feature>
<comment type="caution">
    <text evidence="1">The sequence shown here is derived from an EMBL/GenBank/DDBJ whole genome shotgun (WGS) entry which is preliminary data.</text>
</comment>
<gene>
    <name evidence="1" type="ORF">DEBURN_LOCUS11594</name>
</gene>
<accession>A0A9N9DX30</accession>
<reference evidence="1" key="1">
    <citation type="submission" date="2021-06" db="EMBL/GenBank/DDBJ databases">
        <authorList>
            <person name="Kallberg Y."/>
            <person name="Tangrot J."/>
            <person name="Rosling A."/>
        </authorList>
    </citation>
    <scope>NUCLEOTIDE SEQUENCE</scope>
    <source>
        <strain evidence="1">AZ414A</strain>
    </source>
</reference>
<dbReference type="AlphaFoldDB" id="A0A9N9DX30"/>
<proteinExistence type="predicted"/>
<evidence type="ECO:0000313" key="2">
    <source>
        <dbReference type="Proteomes" id="UP000789706"/>
    </source>
</evidence>
<feature type="non-terminal residue" evidence="1">
    <location>
        <position position="120"/>
    </location>
</feature>
<dbReference type="Proteomes" id="UP000789706">
    <property type="component" value="Unassembled WGS sequence"/>
</dbReference>
<dbReference type="EMBL" id="CAJVPK010007330">
    <property type="protein sequence ID" value="CAG8655792.1"/>
    <property type="molecule type" value="Genomic_DNA"/>
</dbReference>
<sequence>SNVHPVCHSAIISPRLVIFCSNSIGFDAKRLINSEMNLFASTRFRSLSSASITSSPISLPEILKCFKFGEDLIIATIRESFRKAITWAKSRYSNLRWVCTNVVASLIFPRLASIPKHRKL</sequence>